<keyword evidence="2" id="KW-0808">Transferase</keyword>
<organism evidence="2 3">
    <name type="scientific">Leeia aquatica</name>
    <dbReference type="NCBI Taxonomy" id="2725557"/>
    <lineage>
        <taxon>Bacteria</taxon>
        <taxon>Pseudomonadati</taxon>
        <taxon>Pseudomonadota</taxon>
        <taxon>Betaproteobacteria</taxon>
        <taxon>Neisseriales</taxon>
        <taxon>Leeiaceae</taxon>
        <taxon>Leeia</taxon>
    </lineage>
</organism>
<dbReference type="AlphaFoldDB" id="A0A847SCX9"/>
<evidence type="ECO:0000259" key="1">
    <source>
        <dbReference type="PROSITE" id="PS51186"/>
    </source>
</evidence>
<dbReference type="Pfam" id="PF00583">
    <property type="entry name" value="Acetyltransf_1"/>
    <property type="match status" value="1"/>
</dbReference>
<evidence type="ECO:0000313" key="2">
    <source>
        <dbReference type="EMBL" id="NLR75018.1"/>
    </source>
</evidence>
<proteinExistence type="predicted"/>
<accession>A0A847SCX9</accession>
<protein>
    <submittedName>
        <fullName evidence="2">GNAT family N-acetyltransferase</fullName>
    </submittedName>
</protein>
<dbReference type="EMBL" id="JABAIM010000001">
    <property type="protein sequence ID" value="NLR75018.1"/>
    <property type="molecule type" value="Genomic_DNA"/>
</dbReference>
<name>A0A847SCX9_9NEIS</name>
<reference evidence="2 3" key="1">
    <citation type="submission" date="2020-04" db="EMBL/GenBank/DDBJ databases">
        <title>Draft genome of Leeia sp. IMCC25680.</title>
        <authorList>
            <person name="Song J."/>
            <person name="Cho J.-C."/>
        </authorList>
    </citation>
    <scope>NUCLEOTIDE SEQUENCE [LARGE SCALE GENOMIC DNA]</scope>
    <source>
        <strain evidence="2 3">IMCC25680</strain>
    </source>
</reference>
<sequence length="142" mass="15683">MQVNNVHLRPFSPTYIESVIALLQLVSRFEPEPSEALEYAKRFECMDNCYSFVAIHEGRVIGFGSIFMLNRVRGGCSAVIEDLVVAQDMQGHGVGRALLEKLLEQARGKGCFKVSLEAADSALSFYEACGFSRAGQSMKINL</sequence>
<dbReference type="CDD" id="cd04301">
    <property type="entry name" value="NAT_SF"/>
    <property type="match status" value="1"/>
</dbReference>
<gene>
    <name evidence="2" type="ORF">HF682_07590</name>
</gene>
<comment type="caution">
    <text evidence="2">The sequence shown here is derived from an EMBL/GenBank/DDBJ whole genome shotgun (WGS) entry which is preliminary data.</text>
</comment>
<dbReference type="Gene3D" id="3.40.630.30">
    <property type="match status" value="1"/>
</dbReference>
<feature type="domain" description="N-acetyltransferase" evidence="1">
    <location>
        <begin position="6"/>
        <end position="142"/>
    </location>
</feature>
<keyword evidence="3" id="KW-1185">Reference proteome</keyword>
<dbReference type="InterPro" id="IPR039143">
    <property type="entry name" value="GNPNAT1-like"/>
</dbReference>
<dbReference type="Proteomes" id="UP000587991">
    <property type="component" value="Unassembled WGS sequence"/>
</dbReference>
<dbReference type="InterPro" id="IPR016181">
    <property type="entry name" value="Acyl_CoA_acyltransferase"/>
</dbReference>
<dbReference type="GO" id="GO:0008080">
    <property type="term" value="F:N-acetyltransferase activity"/>
    <property type="evidence" value="ECO:0007669"/>
    <property type="project" value="TreeGrafter"/>
</dbReference>
<evidence type="ECO:0000313" key="3">
    <source>
        <dbReference type="Proteomes" id="UP000587991"/>
    </source>
</evidence>
<dbReference type="InterPro" id="IPR000182">
    <property type="entry name" value="GNAT_dom"/>
</dbReference>
<dbReference type="PANTHER" id="PTHR13355:SF15">
    <property type="entry name" value="GCN5-RELATED N-ACETYLTRANSFERASE 3, CHLOROPLASTIC"/>
    <property type="match status" value="1"/>
</dbReference>
<dbReference type="RefSeq" id="WP_168876580.1">
    <property type="nucleotide sequence ID" value="NZ_JABAIM010000001.1"/>
</dbReference>
<dbReference type="PROSITE" id="PS51186">
    <property type="entry name" value="GNAT"/>
    <property type="match status" value="1"/>
</dbReference>
<dbReference type="SUPFAM" id="SSF55729">
    <property type="entry name" value="Acyl-CoA N-acyltransferases (Nat)"/>
    <property type="match status" value="1"/>
</dbReference>
<dbReference type="PANTHER" id="PTHR13355">
    <property type="entry name" value="GLUCOSAMINE 6-PHOSPHATE N-ACETYLTRANSFERASE"/>
    <property type="match status" value="1"/>
</dbReference>